<dbReference type="RefSeq" id="WP_068469093.1">
    <property type="nucleotide sequence ID" value="NZ_BJNW01000002.1"/>
</dbReference>
<dbReference type="STRING" id="1272.GCA_900014985_01369"/>
<dbReference type="InterPro" id="IPR046174">
    <property type="entry name" value="DUF6176"/>
</dbReference>
<dbReference type="Proteomes" id="UP000315730">
    <property type="component" value="Unassembled WGS sequence"/>
</dbReference>
<dbReference type="AlphaFoldDB" id="A0A4Y4CYZ8"/>
<evidence type="ECO:0000313" key="2">
    <source>
        <dbReference type="Proteomes" id="UP000315730"/>
    </source>
</evidence>
<reference evidence="1 2" key="1">
    <citation type="submission" date="2019-06" db="EMBL/GenBank/DDBJ databases">
        <title>Whole genome shotgun sequence of Kocuria varians NBRC 15358.</title>
        <authorList>
            <person name="Hosoyama A."/>
            <person name="Uohara A."/>
            <person name="Ohji S."/>
            <person name="Ichikawa N."/>
        </authorList>
    </citation>
    <scope>NUCLEOTIDE SEQUENCE [LARGE SCALE GENOMIC DNA]</scope>
    <source>
        <strain evidence="1 2">NBRC 15358</strain>
    </source>
</reference>
<dbReference type="OrthoDB" id="3233233at2"/>
<proteinExistence type="predicted"/>
<keyword evidence="2" id="KW-1185">Reference proteome</keyword>
<protein>
    <recommendedName>
        <fullName evidence="3">NIPSNAP domain-containing protein</fullName>
    </recommendedName>
</protein>
<comment type="caution">
    <text evidence="1">The sequence shown here is derived from an EMBL/GenBank/DDBJ whole genome shotgun (WGS) entry which is preliminary data.</text>
</comment>
<name>A0A4Y4CYZ8_KOCVA</name>
<evidence type="ECO:0008006" key="3">
    <source>
        <dbReference type="Google" id="ProtNLM"/>
    </source>
</evidence>
<dbReference type="Pfam" id="PF19673">
    <property type="entry name" value="DUF6176"/>
    <property type="match status" value="1"/>
</dbReference>
<gene>
    <name evidence="1" type="ORF">KVA01_03200</name>
</gene>
<accession>A0A4Y4CYZ8</accession>
<evidence type="ECO:0000313" key="1">
    <source>
        <dbReference type="EMBL" id="GEC98165.1"/>
    </source>
</evidence>
<organism evidence="1 2">
    <name type="scientific">Kocuria varians</name>
    <name type="common">Micrococcus varians</name>
    <dbReference type="NCBI Taxonomy" id="1272"/>
    <lineage>
        <taxon>Bacteria</taxon>
        <taxon>Bacillati</taxon>
        <taxon>Actinomycetota</taxon>
        <taxon>Actinomycetes</taxon>
        <taxon>Micrococcales</taxon>
        <taxon>Micrococcaceae</taxon>
        <taxon>Kocuria</taxon>
    </lineage>
</organism>
<sequence>MLIEMTRFRVRSGAEERAAEWMDFLRSNPNAFRETLEPEQMYVETIFSEVVEGVMYLYWYSVQGEGRRSIRDSQHWLDVRHLEFWRECIDRDFPPQGLTPQVHVVPERVESAMRPLL</sequence>
<dbReference type="EMBL" id="BJNW01000002">
    <property type="protein sequence ID" value="GEC98165.1"/>
    <property type="molecule type" value="Genomic_DNA"/>
</dbReference>